<evidence type="ECO:0000313" key="1">
    <source>
        <dbReference type="EMBL" id="KAL0184330.1"/>
    </source>
</evidence>
<feature type="non-terminal residue" evidence="1">
    <location>
        <position position="59"/>
    </location>
</feature>
<sequence length="59" mass="6724">YYYYIRNGIGTEDVAAMEDSWLKNVLALVPEHLKSLSGTIEALSDEMREDYLLSVKKAI</sequence>
<keyword evidence="2" id="KW-1185">Reference proteome</keyword>
<organism evidence="1 2">
    <name type="scientific">Cirrhinus mrigala</name>
    <name type="common">Mrigala</name>
    <dbReference type="NCBI Taxonomy" id="683832"/>
    <lineage>
        <taxon>Eukaryota</taxon>
        <taxon>Metazoa</taxon>
        <taxon>Chordata</taxon>
        <taxon>Craniata</taxon>
        <taxon>Vertebrata</taxon>
        <taxon>Euteleostomi</taxon>
        <taxon>Actinopterygii</taxon>
        <taxon>Neopterygii</taxon>
        <taxon>Teleostei</taxon>
        <taxon>Ostariophysi</taxon>
        <taxon>Cypriniformes</taxon>
        <taxon>Cyprinidae</taxon>
        <taxon>Labeoninae</taxon>
        <taxon>Labeonini</taxon>
        <taxon>Cirrhinus</taxon>
    </lineage>
</organism>
<dbReference type="AlphaFoldDB" id="A0ABD0QEQ6"/>
<dbReference type="EMBL" id="JAMKFB020000009">
    <property type="protein sequence ID" value="KAL0184330.1"/>
    <property type="molecule type" value="Genomic_DNA"/>
</dbReference>
<protein>
    <submittedName>
        <fullName evidence="1">Uncharacterized protein</fullName>
    </submittedName>
</protein>
<dbReference type="Proteomes" id="UP001529510">
    <property type="component" value="Unassembled WGS sequence"/>
</dbReference>
<feature type="non-terminal residue" evidence="1">
    <location>
        <position position="1"/>
    </location>
</feature>
<accession>A0ABD0QEQ6</accession>
<gene>
    <name evidence="1" type="ORF">M9458_020026</name>
</gene>
<proteinExistence type="predicted"/>
<evidence type="ECO:0000313" key="2">
    <source>
        <dbReference type="Proteomes" id="UP001529510"/>
    </source>
</evidence>
<name>A0ABD0QEQ6_CIRMR</name>
<comment type="caution">
    <text evidence="1">The sequence shown here is derived from an EMBL/GenBank/DDBJ whole genome shotgun (WGS) entry which is preliminary data.</text>
</comment>
<reference evidence="1 2" key="1">
    <citation type="submission" date="2024-05" db="EMBL/GenBank/DDBJ databases">
        <title>Genome sequencing and assembly of Indian major carp, Cirrhinus mrigala (Hamilton, 1822).</title>
        <authorList>
            <person name="Mohindra V."/>
            <person name="Chowdhury L.M."/>
            <person name="Lal K."/>
            <person name="Jena J.K."/>
        </authorList>
    </citation>
    <scope>NUCLEOTIDE SEQUENCE [LARGE SCALE GENOMIC DNA]</scope>
    <source>
        <strain evidence="1">CM1030</strain>
        <tissue evidence="1">Blood</tissue>
    </source>
</reference>